<dbReference type="NCBIfam" id="NF045726">
    <property type="entry name" value="XXplasma_LP"/>
    <property type="match status" value="1"/>
</dbReference>
<dbReference type="PROSITE" id="PS51257">
    <property type="entry name" value="PROKAR_LIPOPROTEIN"/>
    <property type="match status" value="1"/>
</dbReference>
<dbReference type="InterPro" id="IPR054816">
    <property type="entry name" value="Lipoprotein_mollicutes-type_CS"/>
</dbReference>
<dbReference type="EMBL" id="CP024411">
    <property type="protein sequence ID" value="ATQ35751.1"/>
    <property type="molecule type" value="Genomic_DNA"/>
</dbReference>
<evidence type="ECO:0000313" key="1">
    <source>
        <dbReference type="EMBL" id="ATQ35751.1"/>
    </source>
</evidence>
<proteinExistence type="predicted"/>
<gene>
    <name evidence="1" type="ORF">CS528_03240</name>
</gene>
<protein>
    <recommendedName>
        <fullName evidence="3">Phosphonate ABC transporter substrate-binding protein</fullName>
    </recommendedName>
</protein>
<keyword evidence="2" id="KW-1185">Reference proteome</keyword>
<name>A0A3S5Y0P0_9MOLU</name>
<dbReference type="KEGG" id="ment:CS528_03240"/>
<sequence>MKKLLAIVGAIGITGTAATTVVSCGTTDTFDIIFIPSNNSTEVINTVKPLEGKLQAEMKSRAEERGEKFNKKIKISTSTNYEAAGSTLAAGKADLAFLPVGTYNKNKGNHKSDGTYDKIGILLESSRDSYRIEKGMSDKMDAKESKEYALKYNQALKIEDGTSITKQEIRDKYLDTQNTSTYYRSYIYVNNELFNKANITSEMSDTDYKDVIKKLILPEAKGDEAKGKVNFSVSKSKTSSAGTIYPLMWLKNVIGFNDNQIKYIYQNSVKQIDYPSGAQNVSAQKDGVAVGFSDIRYEIANLSDSISAFKNSSVIGMSDKIINDGIMYSRKRVQDKKIIKDLRDSFKDLISKDENKNIFKVYNHTGYIGPDENQESIEWEKTLDTQISTSSVQADEIEKLIKDL</sequence>
<dbReference type="AlphaFoldDB" id="A0A3S5Y0P0"/>
<dbReference type="NCBIfam" id="NF038029">
    <property type="entry name" value="LP_plasma"/>
    <property type="match status" value="1"/>
</dbReference>
<evidence type="ECO:0008006" key="3">
    <source>
        <dbReference type="Google" id="ProtNLM"/>
    </source>
</evidence>
<reference evidence="1 2" key="1">
    <citation type="submission" date="2017-10" db="EMBL/GenBank/DDBJ databases">
        <title>Complete Genome Sequence of Mesoplasma entomophilum.</title>
        <authorList>
            <person name="Knight T.F."/>
            <person name="Citino T."/>
            <person name="Rubinstein R."/>
            <person name="Neuschaefer Z."/>
        </authorList>
    </citation>
    <scope>NUCLEOTIDE SEQUENCE [LARGE SCALE GENOMIC DNA]</scope>
    <source>
        <strain evidence="1 2">TAC</strain>
    </source>
</reference>
<dbReference type="Gene3D" id="3.40.190.10">
    <property type="entry name" value="Periplasmic binding protein-like II"/>
    <property type="match status" value="1"/>
</dbReference>
<accession>A0A3S5Y0P0</accession>
<organism evidence="1 2">
    <name type="scientific">Mesoplasma entomophilum</name>
    <dbReference type="NCBI Taxonomy" id="2149"/>
    <lineage>
        <taxon>Bacteria</taxon>
        <taxon>Bacillati</taxon>
        <taxon>Mycoplasmatota</taxon>
        <taxon>Mollicutes</taxon>
        <taxon>Entomoplasmatales</taxon>
        <taxon>Entomoplasmataceae</taxon>
        <taxon>Mesoplasma</taxon>
    </lineage>
</organism>
<dbReference type="RefSeq" id="WP_099651418.1">
    <property type="nucleotide sequence ID" value="NZ_CP024411.1"/>
</dbReference>
<evidence type="ECO:0000313" key="2">
    <source>
        <dbReference type="Proteomes" id="UP000232226"/>
    </source>
</evidence>
<dbReference type="Proteomes" id="UP000232226">
    <property type="component" value="Chromosome"/>
</dbReference>